<evidence type="ECO:0000259" key="2">
    <source>
        <dbReference type="Pfam" id="PF08327"/>
    </source>
</evidence>
<reference evidence="3 4" key="1">
    <citation type="submission" date="2019-01" db="EMBL/GenBank/DDBJ databases">
        <title>Leucobacter muris sp. nov. isolated from the nose of a laboratory mouse.</title>
        <authorList>
            <person name="Benga L."/>
            <person name="Sproeer C."/>
            <person name="Schumann P."/>
            <person name="Verbarg S."/>
            <person name="Bunk B."/>
            <person name="Engelhardt E."/>
            <person name="Benten P.M."/>
            <person name="Sager M."/>
        </authorList>
    </citation>
    <scope>NUCLEOTIDE SEQUENCE [LARGE SCALE GENOMIC DNA]</scope>
    <source>
        <strain evidence="3 4">DSM 101948</strain>
    </source>
</reference>
<accession>A0ABX5QC71</accession>
<protein>
    <submittedName>
        <fullName evidence="3">Polyketide cyclase</fullName>
    </submittedName>
</protein>
<name>A0ABX5QC71_9MICO</name>
<dbReference type="SUPFAM" id="SSF55961">
    <property type="entry name" value="Bet v1-like"/>
    <property type="match status" value="1"/>
</dbReference>
<dbReference type="Proteomes" id="UP000285768">
    <property type="component" value="Chromosome"/>
</dbReference>
<sequence length="221" mass="23359">MVDVRSQIDAVSRSLRDAQIDGEPARVQALAQEYPAAIDDVWEAATSAERIARWFLPISGDLHLGGRYQLEGNAGGEVLECAPPSDGRAEYRVTWEFGGGVSWVTVRLAEQGPERTRFELEHVAKIADVPAEMWDTFGPGATGVGWDGGLLGLALHLGAQQGSLSPAEAEAWAFTPEGRAFYRAAADGWGAAHVAAGADPETAARGADATYGFYTGQGAAE</sequence>
<feature type="domain" description="Activator of Hsp90 ATPase homologue 1/2-like C-terminal" evidence="2">
    <location>
        <begin position="36"/>
        <end position="133"/>
    </location>
</feature>
<dbReference type="EMBL" id="CP035037">
    <property type="protein sequence ID" value="QAB16623.1"/>
    <property type="molecule type" value="Genomic_DNA"/>
</dbReference>
<gene>
    <name evidence="3" type="ORF">Leucomu_00535</name>
</gene>
<comment type="similarity">
    <text evidence="1">Belongs to the AHA1 family.</text>
</comment>
<evidence type="ECO:0000313" key="4">
    <source>
        <dbReference type="Proteomes" id="UP000285768"/>
    </source>
</evidence>
<evidence type="ECO:0000256" key="1">
    <source>
        <dbReference type="ARBA" id="ARBA00006817"/>
    </source>
</evidence>
<dbReference type="InterPro" id="IPR013538">
    <property type="entry name" value="ASHA1/2-like_C"/>
</dbReference>
<dbReference type="Gene3D" id="3.30.530.20">
    <property type="match status" value="1"/>
</dbReference>
<organism evidence="3 4">
    <name type="scientific">Leucobacter muris</name>
    <dbReference type="NCBI Taxonomy" id="1935379"/>
    <lineage>
        <taxon>Bacteria</taxon>
        <taxon>Bacillati</taxon>
        <taxon>Actinomycetota</taxon>
        <taxon>Actinomycetes</taxon>
        <taxon>Micrococcales</taxon>
        <taxon>Microbacteriaceae</taxon>
        <taxon>Leucobacter</taxon>
    </lineage>
</organism>
<evidence type="ECO:0000313" key="3">
    <source>
        <dbReference type="EMBL" id="QAB16623.1"/>
    </source>
</evidence>
<proteinExistence type="inferred from homology"/>
<dbReference type="InterPro" id="IPR023393">
    <property type="entry name" value="START-like_dom_sf"/>
</dbReference>
<dbReference type="RefSeq" id="WP_128386000.1">
    <property type="nucleotide sequence ID" value="NZ_CP035037.1"/>
</dbReference>
<keyword evidence="4" id="KW-1185">Reference proteome</keyword>
<dbReference type="Pfam" id="PF08327">
    <property type="entry name" value="AHSA1"/>
    <property type="match status" value="1"/>
</dbReference>